<feature type="transmembrane region" description="Helical" evidence="12">
    <location>
        <begin position="104"/>
        <end position="130"/>
    </location>
</feature>
<dbReference type="PANTHER" id="PTHR42985:SF41">
    <property type="entry name" value="GH19970P-RELATED"/>
    <property type="match status" value="1"/>
</dbReference>
<keyword evidence="3" id="KW-0813">Transport</keyword>
<evidence type="ECO:0000256" key="6">
    <source>
        <dbReference type="ARBA" id="ARBA00022989"/>
    </source>
</evidence>
<evidence type="ECO:0000256" key="9">
    <source>
        <dbReference type="ARBA" id="ARBA00023136"/>
    </source>
</evidence>
<dbReference type="OrthoDB" id="196131at2759"/>
<feature type="transmembrane region" description="Helical" evidence="12">
    <location>
        <begin position="217"/>
        <end position="237"/>
    </location>
</feature>
<sequence length="586" mass="64248">MEMKRSHNMDNYRFGTADYIVFIGMTTISIATGLYFGWIKKSKKSAESTPPNVVLPEPTKQHFGSKKMNEYLMGSRNLKVFPVGMSLIASFISGVTMLGAPSEIYYFGTQYCLIVVAICIQGLAVSYIYLPVFSALQVSSSFEYLELRFHSNIRSIASILFIIEVILYMPFLVFVPALALNQASGINIYVIEVVIIVVCAIYTLLGGLKAVVHTDIWQVLIMFISVLVVAILATCYIDDLDDLFKTFEEGGRLTFGNINPSPYVRNTVWSVLIGGTFYWTSINAVHQSMVHRYMSLPSLEMARASIAFFVVGAVIFYSALCFLGVLIYYTYQDCDPMSAGLIMNNDQLVPLFVVQTVGHIYGIPGLFIAGIFGAGLSSLSVVLNSTSLVILNDVVRGCFKMQPGEKASTILVKSSIIVMGFIAFALLFILEKVSGLLSICTSLVAISTSSLFGLFTLGMLVPWSNTLGTAVGGITGFLLTGWITYGTQVAAASGQLNSQRLPVSVEGCLGNVTLPDHVWVDEEEVFSLYRLSFHWINPIGVLTVVVVGALVSLVTKPTDIKTLDSDLISPVIHRFLPKECFKRNPH</sequence>
<dbReference type="Gene3D" id="1.20.1730.10">
    <property type="entry name" value="Sodium/glucose cotransporter"/>
    <property type="match status" value="1"/>
</dbReference>
<protein>
    <submittedName>
        <fullName evidence="13">LOW QUALITY PROTEIN: sodium-coupled monocarboxylate transporter 1</fullName>
    </submittedName>
</protein>
<feature type="transmembrane region" description="Helical" evidence="12">
    <location>
        <begin position="267"/>
        <end position="285"/>
    </location>
</feature>
<dbReference type="GO" id="GO:0015293">
    <property type="term" value="F:symporter activity"/>
    <property type="evidence" value="ECO:0007669"/>
    <property type="project" value="TreeGrafter"/>
</dbReference>
<feature type="transmembrane region" description="Helical" evidence="12">
    <location>
        <begin position="535"/>
        <end position="555"/>
    </location>
</feature>
<comment type="similarity">
    <text evidence="2 11">Belongs to the sodium:solute symporter (SSF) (TC 2.A.21) family.</text>
</comment>
<evidence type="ECO:0000256" key="10">
    <source>
        <dbReference type="ARBA" id="ARBA00023201"/>
    </source>
</evidence>
<dbReference type="GO" id="GO:0005886">
    <property type="term" value="C:plasma membrane"/>
    <property type="evidence" value="ECO:0007669"/>
    <property type="project" value="UniProtKB-SubCell"/>
</dbReference>
<name>A0A6P4E511_DRORH</name>
<evidence type="ECO:0000256" key="8">
    <source>
        <dbReference type="ARBA" id="ARBA00023065"/>
    </source>
</evidence>
<feature type="transmembrane region" description="Helical" evidence="12">
    <location>
        <begin position="156"/>
        <end position="180"/>
    </location>
</feature>
<feature type="transmembrane region" description="Helical" evidence="12">
    <location>
        <begin position="366"/>
        <end position="390"/>
    </location>
</feature>
<feature type="transmembrane region" description="Helical" evidence="12">
    <location>
        <begin position="78"/>
        <end position="98"/>
    </location>
</feature>
<proteinExistence type="inferred from homology"/>
<evidence type="ECO:0000256" key="12">
    <source>
        <dbReference type="SAM" id="Phobius"/>
    </source>
</evidence>
<keyword evidence="9 12" id="KW-0472">Membrane</keyword>
<evidence type="ECO:0000256" key="5">
    <source>
        <dbReference type="ARBA" id="ARBA00022692"/>
    </source>
</evidence>
<feature type="transmembrane region" description="Helical" evidence="12">
    <location>
        <begin position="306"/>
        <end position="331"/>
    </location>
</feature>
<organism evidence="13">
    <name type="scientific">Drosophila rhopaloa</name>
    <name type="common">Fruit fly</name>
    <dbReference type="NCBI Taxonomy" id="1041015"/>
    <lineage>
        <taxon>Eukaryota</taxon>
        <taxon>Metazoa</taxon>
        <taxon>Ecdysozoa</taxon>
        <taxon>Arthropoda</taxon>
        <taxon>Hexapoda</taxon>
        <taxon>Insecta</taxon>
        <taxon>Pterygota</taxon>
        <taxon>Neoptera</taxon>
        <taxon>Endopterygota</taxon>
        <taxon>Diptera</taxon>
        <taxon>Brachycera</taxon>
        <taxon>Muscomorpha</taxon>
        <taxon>Ephydroidea</taxon>
        <taxon>Drosophilidae</taxon>
        <taxon>Drosophila</taxon>
        <taxon>Sophophora</taxon>
    </lineage>
</organism>
<feature type="transmembrane region" description="Helical" evidence="12">
    <location>
        <begin position="20"/>
        <end position="38"/>
    </location>
</feature>
<evidence type="ECO:0000256" key="1">
    <source>
        <dbReference type="ARBA" id="ARBA00004651"/>
    </source>
</evidence>
<feature type="transmembrane region" description="Helical" evidence="12">
    <location>
        <begin position="467"/>
        <end position="485"/>
    </location>
</feature>
<dbReference type="CDD" id="cd11492">
    <property type="entry name" value="SLC5sbd_NIS-SMVT"/>
    <property type="match status" value="1"/>
</dbReference>
<keyword evidence="7" id="KW-0915">Sodium</keyword>
<evidence type="ECO:0000256" key="7">
    <source>
        <dbReference type="ARBA" id="ARBA00023053"/>
    </source>
</evidence>
<dbReference type="GO" id="GO:0006814">
    <property type="term" value="P:sodium ion transport"/>
    <property type="evidence" value="ECO:0007669"/>
    <property type="project" value="UniProtKB-KW"/>
</dbReference>
<evidence type="ECO:0000313" key="13">
    <source>
        <dbReference type="RefSeq" id="XP_016973085.1"/>
    </source>
</evidence>
<gene>
    <name evidence="13" type="primary">LOC108040233</name>
</gene>
<keyword evidence="5 12" id="KW-0812">Transmembrane</keyword>
<dbReference type="RefSeq" id="XP_016973085.1">
    <property type="nucleotide sequence ID" value="XM_017117596.1"/>
</dbReference>
<evidence type="ECO:0000256" key="2">
    <source>
        <dbReference type="ARBA" id="ARBA00006434"/>
    </source>
</evidence>
<dbReference type="AlphaFoldDB" id="A0A6P4E511"/>
<accession>A0A6P4E511</accession>
<dbReference type="Pfam" id="PF00474">
    <property type="entry name" value="SSF"/>
    <property type="match status" value="1"/>
</dbReference>
<keyword evidence="4" id="KW-1003">Cell membrane</keyword>
<feature type="transmembrane region" description="Helical" evidence="12">
    <location>
        <begin position="410"/>
        <end position="430"/>
    </location>
</feature>
<dbReference type="RefSeq" id="XP_016973085.2">
    <property type="nucleotide sequence ID" value="XM_017117596.2"/>
</dbReference>
<reference evidence="13" key="1">
    <citation type="submission" date="2025-08" db="UniProtKB">
        <authorList>
            <consortium name="RefSeq"/>
        </authorList>
    </citation>
    <scope>IDENTIFICATION</scope>
</reference>
<dbReference type="NCBIfam" id="TIGR00813">
    <property type="entry name" value="sss"/>
    <property type="match status" value="1"/>
</dbReference>
<keyword evidence="8" id="KW-0406">Ion transport</keyword>
<dbReference type="GeneID" id="108040233"/>
<evidence type="ECO:0000256" key="4">
    <source>
        <dbReference type="ARBA" id="ARBA00022475"/>
    </source>
</evidence>
<keyword evidence="10" id="KW-0739">Sodium transport</keyword>
<feature type="transmembrane region" description="Helical" evidence="12">
    <location>
        <begin position="186"/>
        <end position="205"/>
    </location>
</feature>
<dbReference type="InterPro" id="IPR001734">
    <property type="entry name" value="Na/solute_symporter"/>
</dbReference>
<evidence type="ECO:0000256" key="11">
    <source>
        <dbReference type="RuleBase" id="RU362091"/>
    </source>
</evidence>
<comment type="subcellular location">
    <subcellularLocation>
        <location evidence="1">Cell membrane</location>
        <topology evidence="1">Multi-pass membrane protein</topology>
    </subcellularLocation>
</comment>
<feature type="transmembrane region" description="Helical" evidence="12">
    <location>
        <begin position="436"/>
        <end position="460"/>
    </location>
</feature>
<dbReference type="InterPro" id="IPR038377">
    <property type="entry name" value="Na/Glc_symporter_sf"/>
</dbReference>
<evidence type="ECO:0000256" key="3">
    <source>
        <dbReference type="ARBA" id="ARBA00022448"/>
    </source>
</evidence>
<dbReference type="PROSITE" id="PS50283">
    <property type="entry name" value="NA_SOLUT_SYMP_3"/>
    <property type="match status" value="1"/>
</dbReference>
<keyword evidence="6 12" id="KW-1133">Transmembrane helix</keyword>
<dbReference type="InterPro" id="IPR051163">
    <property type="entry name" value="Sodium:Solute_Symporter_SSF"/>
</dbReference>
<dbReference type="PANTHER" id="PTHR42985">
    <property type="entry name" value="SODIUM-COUPLED MONOCARBOXYLATE TRANSPORTER"/>
    <property type="match status" value="1"/>
</dbReference>